<keyword evidence="5" id="KW-1185">Reference proteome</keyword>
<keyword evidence="2" id="KW-1133">Transmembrane helix</keyword>
<dbReference type="GO" id="GO:0006457">
    <property type="term" value="P:protein folding"/>
    <property type="evidence" value="ECO:0007669"/>
    <property type="project" value="InterPro"/>
</dbReference>
<dbReference type="Gene3D" id="2.60.260.20">
    <property type="entry name" value="Urease metallochaperone UreE, N-terminal domain"/>
    <property type="match status" value="1"/>
</dbReference>
<name>A0A0M0JAJ6_9EUKA</name>
<evidence type="ECO:0000256" key="2">
    <source>
        <dbReference type="SAM" id="Phobius"/>
    </source>
</evidence>
<dbReference type="Gene3D" id="1.10.287.110">
    <property type="entry name" value="DnaJ domain"/>
    <property type="match status" value="1"/>
</dbReference>
<dbReference type="InterPro" id="IPR036869">
    <property type="entry name" value="J_dom_sf"/>
</dbReference>
<dbReference type="SUPFAM" id="SSF49493">
    <property type="entry name" value="HSP40/DnaJ peptide-binding domain"/>
    <property type="match status" value="1"/>
</dbReference>
<reference evidence="5" key="1">
    <citation type="journal article" date="2015" name="PLoS Genet.">
        <title>Genome Sequence and Transcriptome Analyses of Chrysochromulina tobin: Metabolic Tools for Enhanced Algal Fitness in the Prominent Order Prymnesiales (Haptophyceae).</title>
        <authorList>
            <person name="Hovde B.T."/>
            <person name="Deodato C.R."/>
            <person name="Hunsperger H.M."/>
            <person name="Ryken S.A."/>
            <person name="Yost W."/>
            <person name="Jha R.K."/>
            <person name="Patterson J."/>
            <person name="Monnat R.J. Jr."/>
            <person name="Barlow S.B."/>
            <person name="Starkenburg S.R."/>
            <person name="Cattolico R.A."/>
        </authorList>
    </citation>
    <scope>NUCLEOTIDE SEQUENCE</scope>
    <source>
        <strain evidence="5">CCMP291</strain>
    </source>
</reference>
<dbReference type="InterPro" id="IPR051339">
    <property type="entry name" value="DnaJ_subfamily_B"/>
</dbReference>
<dbReference type="EMBL" id="JWZX01003176">
    <property type="protein sequence ID" value="KOO23586.1"/>
    <property type="molecule type" value="Genomic_DNA"/>
</dbReference>
<dbReference type="Proteomes" id="UP000037460">
    <property type="component" value="Unassembled WGS sequence"/>
</dbReference>
<protein>
    <submittedName>
        <fullName evidence="4">DNAj-like subfamily b member 2</fullName>
    </submittedName>
</protein>
<dbReference type="CDD" id="cd06257">
    <property type="entry name" value="DnaJ"/>
    <property type="match status" value="1"/>
</dbReference>
<organism evidence="4 5">
    <name type="scientific">Chrysochromulina tobinii</name>
    <dbReference type="NCBI Taxonomy" id="1460289"/>
    <lineage>
        <taxon>Eukaryota</taxon>
        <taxon>Haptista</taxon>
        <taxon>Haptophyta</taxon>
        <taxon>Prymnesiophyceae</taxon>
        <taxon>Prymnesiales</taxon>
        <taxon>Chrysochromulinaceae</taxon>
        <taxon>Chrysochromulina</taxon>
    </lineage>
</organism>
<dbReference type="AlphaFoldDB" id="A0A0M0JAJ6"/>
<evidence type="ECO:0000256" key="1">
    <source>
        <dbReference type="ARBA" id="ARBA00023186"/>
    </source>
</evidence>
<dbReference type="OrthoDB" id="550424at2759"/>
<accession>A0A0M0JAJ6</accession>
<dbReference type="InterPro" id="IPR002939">
    <property type="entry name" value="DnaJ_C"/>
</dbReference>
<dbReference type="PANTHER" id="PTHR24078">
    <property type="entry name" value="DNAJ HOMOLOG SUBFAMILY C MEMBER"/>
    <property type="match status" value="1"/>
</dbReference>
<dbReference type="PANTHER" id="PTHR24078:SF553">
    <property type="entry name" value="DNAJ HOMOLOG SUBFAMILY B MEMBER 5"/>
    <property type="match status" value="1"/>
</dbReference>
<dbReference type="GO" id="GO:0051087">
    <property type="term" value="F:protein-folding chaperone binding"/>
    <property type="evidence" value="ECO:0007669"/>
    <property type="project" value="TreeGrafter"/>
</dbReference>
<dbReference type="InterPro" id="IPR008971">
    <property type="entry name" value="HSP40/DnaJ_pept-bd"/>
</dbReference>
<keyword evidence="2" id="KW-0472">Membrane</keyword>
<dbReference type="PRINTS" id="PR00625">
    <property type="entry name" value="JDOMAIN"/>
</dbReference>
<evidence type="ECO:0000259" key="3">
    <source>
        <dbReference type="PROSITE" id="PS50076"/>
    </source>
</evidence>
<dbReference type="GO" id="GO:0051082">
    <property type="term" value="F:unfolded protein binding"/>
    <property type="evidence" value="ECO:0007669"/>
    <property type="project" value="InterPro"/>
</dbReference>
<dbReference type="InterPro" id="IPR001623">
    <property type="entry name" value="DnaJ_domain"/>
</dbReference>
<sequence length="262" mass="29165">MPSYYELLGVDKNASADELKKAYRKMAMKWHPDKNQDKKQVAEKKFKEIAEAYEVLSDPNKKEIYDRHGEAGLKRGGGFGAGGMPGGMDAEELFRQMFSGMGGMPGGMGGMPGGARFHTWPGGMPGGMPGANGQPVDLAQEHKLSCTLEELYRGATKTETVEGNTFRVEVQPGWKPGTKVNFDDRGVRFVVHEQKHERFERYSNDLATVVTCSLLEVLFNGSQHEAKQWGSTFGMIGFLWLFLTNPMLCLFIFGAYRFLSSR</sequence>
<dbReference type="PROSITE" id="PS50076">
    <property type="entry name" value="DNAJ_2"/>
    <property type="match status" value="1"/>
</dbReference>
<feature type="transmembrane region" description="Helical" evidence="2">
    <location>
        <begin position="233"/>
        <end position="259"/>
    </location>
</feature>
<dbReference type="Pfam" id="PF01556">
    <property type="entry name" value="DnaJ_C"/>
    <property type="match status" value="1"/>
</dbReference>
<dbReference type="InterPro" id="IPR018253">
    <property type="entry name" value="DnaJ_domain_CS"/>
</dbReference>
<gene>
    <name evidence="4" type="ORF">Ctob_002758</name>
</gene>
<keyword evidence="2" id="KW-0812">Transmembrane</keyword>
<dbReference type="SUPFAM" id="SSF46565">
    <property type="entry name" value="Chaperone J-domain"/>
    <property type="match status" value="1"/>
</dbReference>
<evidence type="ECO:0000313" key="5">
    <source>
        <dbReference type="Proteomes" id="UP000037460"/>
    </source>
</evidence>
<dbReference type="PROSITE" id="PS00636">
    <property type="entry name" value="DNAJ_1"/>
    <property type="match status" value="1"/>
</dbReference>
<dbReference type="Pfam" id="PF00226">
    <property type="entry name" value="DnaJ"/>
    <property type="match status" value="1"/>
</dbReference>
<evidence type="ECO:0000313" key="4">
    <source>
        <dbReference type="EMBL" id="KOO23586.1"/>
    </source>
</evidence>
<dbReference type="GO" id="GO:0005829">
    <property type="term" value="C:cytosol"/>
    <property type="evidence" value="ECO:0007669"/>
    <property type="project" value="TreeGrafter"/>
</dbReference>
<comment type="caution">
    <text evidence="4">The sequence shown here is derived from an EMBL/GenBank/DDBJ whole genome shotgun (WGS) entry which is preliminary data.</text>
</comment>
<keyword evidence="1" id="KW-0143">Chaperone</keyword>
<dbReference type="SMART" id="SM00271">
    <property type="entry name" value="DnaJ"/>
    <property type="match status" value="1"/>
</dbReference>
<feature type="domain" description="J" evidence="3">
    <location>
        <begin position="3"/>
        <end position="69"/>
    </location>
</feature>
<proteinExistence type="predicted"/>